<dbReference type="PROSITE" id="PS00866">
    <property type="entry name" value="CPSASE_1"/>
    <property type="match status" value="1"/>
</dbReference>
<comment type="cofactor">
    <cofactor evidence="1 8">
        <name>biotin</name>
        <dbReference type="ChEBI" id="CHEBI:57586"/>
    </cofactor>
</comment>
<evidence type="ECO:0000313" key="17">
    <source>
        <dbReference type="EMBL" id="PXA05621.1"/>
    </source>
</evidence>
<comment type="function">
    <text evidence="8">Catalyzes a 2-step reaction, involving the ATP-dependent carboxylation of the covalently attached biotin in the first step and the transfer of the carboxyl group to pyruvate in the second.</text>
</comment>
<evidence type="ECO:0000256" key="3">
    <source>
        <dbReference type="ARBA" id="ARBA00022598"/>
    </source>
</evidence>
<dbReference type="PROSITE" id="PS00867">
    <property type="entry name" value="CPSASE_2"/>
    <property type="match status" value="1"/>
</dbReference>
<evidence type="ECO:0000256" key="1">
    <source>
        <dbReference type="ARBA" id="ARBA00001953"/>
    </source>
</evidence>
<dbReference type="InterPro" id="IPR000089">
    <property type="entry name" value="Biotin_lipoyl"/>
</dbReference>
<dbReference type="RefSeq" id="WP_110129700.1">
    <property type="nucleotide sequence ID" value="NZ_QHJQ01000001.1"/>
</dbReference>
<feature type="domain" description="ATP-grasp" evidence="14">
    <location>
        <begin position="120"/>
        <end position="318"/>
    </location>
</feature>
<dbReference type="GO" id="GO:0005737">
    <property type="term" value="C:cytoplasm"/>
    <property type="evidence" value="ECO:0007669"/>
    <property type="project" value="TreeGrafter"/>
</dbReference>
<dbReference type="PANTHER" id="PTHR43778:SF2">
    <property type="entry name" value="PYRUVATE CARBOXYLASE, MITOCHONDRIAL"/>
    <property type="match status" value="1"/>
</dbReference>
<evidence type="ECO:0000259" key="14">
    <source>
        <dbReference type="PROSITE" id="PS50975"/>
    </source>
</evidence>
<evidence type="ECO:0000259" key="13">
    <source>
        <dbReference type="PROSITE" id="PS50968"/>
    </source>
</evidence>
<dbReference type="PROSITE" id="PS50991">
    <property type="entry name" value="PYR_CT"/>
    <property type="match status" value="1"/>
</dbReference>
<dbReference type="Pfam" id="PF02786">
    <property type="entry name" value="CPSase_L_D2"/>
    <property type="match status" value="1"/>
</dbReference>
<proteinExistence type="predicted"/>
<dbReference type="InterPro" id="IPR011761">
    <property type="entry name" value="ATP-grasp"/>
</dbReference>
<evidence type="ECO:0000256" key="4">
    <source>
        <dbReference type="ARBA" id="ARBA00022723"/>
    </source>
</evidence>
<dbReference type="FunFam" id="3.30.1490.20:FF:000018">
    <property type="entry name" value="Biotin carboxylase"/>
    <property type="match status" value="1"/>
</dbReference>
<organism evidence="17 18">
    <name type="scientific">Coraliomargarita sinensis</name>
    <dbReference type="NCBI Taxonomy" id="2174842"/>
    <lineage>
        <taxon>Bacteria</taxon>
        <taxon>Pseudomonadati</taxon>
        <taxon>Verrucomicrobiota</taxon>
        <taxon>Opitutia</taxon>
        <taxon>Puniceicoccales</taxon>
        <taxon>Coraliomargaritaceae</taxon>
        <taxon>Coraliomargarita</taxon>
    </lineage>
</organism>
<evidence type="ECO:0000256" key="5">
    <source>
        <dbReference type="ARBA" id="ARBA00022741"/>
    </source>
</evidence>
<dbReference type="SUPFAM" id="SSF51230">
    <property type="entry name" value="Single hybrid motif"/>
    <property type="match status" value="1"/>
</dbReference>
<keyword evidence="17" id="KW-0670">Pyruvate</keyword>
<dbReference type="SUPFAM" id="SSF56059">
    <property type="entry name" value="Glutathione synthetase ATP-binding domain-like"/>
    <property type="match status" value="1"/>
</dbReference>
<dbReference type="AlphaFoldDB" id="A0A317ZQC7"/>
<accession>A0A317ZQC7</accession>
<evidence type="ECO:0000313" key="18">
    <source>
        <dbReference type="Proteomes" id="UP000247099"/>
    </source>
</evidence>
<dbReference type="Gene3D" id="3.20.20.70">
    <property type="entry name" value="Aldolase class I"/>
    <property type="match status" value="1"/>
</dbReference>
<dbReference type="PANTHER" id="PTHR43778">
    <property type="entry name" value="PYRUVATE CARBOXYLASE"/>
    <property type="match status" value="1"/>
</dbReference>
<sequence>MTKLLAANRSEIAVRIFRSATELGCRTVSIYANEDRFGVHRFKADESYLVGEGKGPVAAYLDIESIIDLAKDKAVDLIHPGYGFLSENAGFAKACEENGITFVGPSAELLSRMGDKIEARKIADKAKVPTLPGTKDPISDPDKALKTAMKIGFPLIIKAAFGGGGRGMRVVKDPKDLKSSLEEAQGEAERAFGNSAVFLERYIEKAKHIEVQILGDQQGNVVHLHERDCSVQRRHQKVVEIAPSIGLPDAVRAELCQAAVQIAKSIGYYSAGTVEFLYDLETDEWFFIEMNPRIQVEHTVTEVITGIDIVRSQILVAQGHSLHGEEIGIPQQENIPRNGVAIQARITTEDPESNFAPDYGKIVNYRSAAGFGIRLDGAMGDTGAVITPYYDSLLVKLTASARTFELAIQRMDRALREMRIRGVKTNIPFIENVINHPIFVSGKATTTLIDTSKELFNFKRRKDRATKLLKLLGDTIVNGNDQVKDRPVPTMDLPVIVPKYDHRHGLPRGTKDYLDRHGPEKFAEWTRKQKKLLVTDTTMRDAHQSLLAARMRSYDQLKVADAIAHRAGDLYSLECWGGATFDTSMRFLRENPFKRLRRLRERIPNVCFQMLLRGANGVGYSNYPDNVIREFIKHSAESGMDIFRVFDSLNYLPNLKVAMESIRKHTNSVCEGTICYTGDILDPKRDKYSLEYYVKMAKELESMGAHILALKDMSGLCTPHAAYKLIKTLRSEIGIPVHFHTHDSSGIAGASIIKAAEAGVDVVDLAVSSLSGLTSQPNLNSTVNALQGDKRDTKLDLKFLNELSIYWEAIRQYYEPFDTAPKFGSAEVYTHEMPGGQYTNLREQARALGLGTRWPEVVRYYHEVNMVLGDIVKVTPSSKVVGDLAMFLLTKGIEPKDLVNLEPGGDFPESVVDMLSGGLGQPKGGWPKKVQKVILGDKKPYKGRPGARAEKVDLDATRKELAKKYKCEISDDDLYAYLMYPQVFADLKKYVDEYGHARVLPTPAFFYGLKPGEEISVEIEEGKVLIVKLIYVSEPNGDGERTLTFELNGRARECVILDRSIKADTKKRTKADSGDKMQVGAPIPAMVSSVSVSVGQKVKKKEKLCVLEAMKMQTTVYALADGTVDTIEVQAGDQVDSKDLLVRLR</sequence>
<dbReference type="InterPro" id="IPR013785">
    <property type="entry name" value="Aldolase_TIM"/>
</dbReference>
<dbReference type="Gene3D" id="3.30.470.20">
    <property type="entry name" value="ATP-grasp fold, B domain"/>
    <property type="match status" value="1"/>
</dbReference>
<dbReference type="NCBIfam" id="NF009554">
    <property type="entry name" value="PRK12999.1"/>
    <property type="match status" value="1"/>
</dbReference>
<dbReference type="InterPro" id="IPR011054">
    <property type="entry name" value="Rudment_hybrid_motif"/>
</dbReference>
<dbReference type="Proteomes" id="UP000247099">
    <property type="component" value="Unassembled WGS sequence"/>
</dbReference>
<dbReference type="PROSITE" id="PS50968">
    <property type="entry name" value="BIOTINYL_LIPOYL"/>
    <property type="match status" value="1"/>
</dbReference>
<dbReference type="Gene3D" id="3.10.600.10">
    <property type="entry name" value="pyruvate carboxylase f1077a mutant domain"/>
    <property type="match status" value="1"/>
</dbReference>
<dbReference type="EC" id="6.4.1.1" evidence="2 8"/>
<dbReference type="InterPro" id="IPR005930">
    <property type="entry name" value="Pyruv_COase"/>
</dbReference>
<feature type="binding site" evidence="11">
    <location>
        <position position="541"/>
    </location>
    <ligand>
        <name>Mn(2+)</name>
        <dbReference type="ChEBI" id="CHEBI:29035"/>
    </ligand>
</feature>
<evidence type="ECO:0000259" key="15">
    <source>
        <dbReference type="PROSITE" id="PS50979"/>
    </source>
</evidence>
<dbReference type="InterPro" id="IPR005482">
    <property type="entry name" value="Biotin_COase_C"/>
</dbReference>
<dbReference type="InParanoid" id="A0A317ZQC7"/>
<keyword evidence="6 8" id="KW-0067">ATP-binding</keyword>
<dbReference type="InterPro" id="IPR011764">
    <property type="entry name" value="Biotin_carboxylation_dom"/>
</dbReference>
<dbReference type="Gene3D" id="2.40.50.100">
    <property type="match status" value="1"/>
</dbReference>
<dbReference type="InterPro" id="IPR005479">
    <property type="entry name" value="CPAse_ATP-bd"/>
</dbReference>
<feature type="domain" description="Biotin carboxylation" evidence="15">
    <location>
        <begin position="1"/>
        <end position="454"/>
    </location>
</feature>
<evidence type="ECO:0000256" key="9">
    <source>
        <dbReference type="PIRSR" id="PIRSR001594-1"/>
    </source>
</evidence>
<dbReference type="SUPFAM" id="SSF89000">
    <property type="entry name" value="post-HMGL domain-like"/>
    <property type="match status" value="1"/>
</dbReference>
<evidence type="ECO:0000256" key="6">
    <source>
        <dbReference type="ARBA" id="ARBA00022840"/>
    </source>
</evidence>
<keyword evidence="3 8" id="KW-0436">Ligase</keyword>
<dbReference type="Pfam" id="PF02436">
    <property type="entry name" value="PYC_OADA"/>
    <property type="match status" value="1"/>
</dbReference>
<reference evidence="17 18" key="1">
    <citation type="submission" date="2018-05" db="EMBL/GenBank/DDBJ databases">
        <title>Coraliomargarita sinensis sp. nov., isolated from a marine solar saltern.</title>
        <authorList>
            <person name="Zhou L.Y."/>
        </authorList>
    </citation>
    <scope>NUCLEOTIDE SEQUENCE [LARGE SCALE GENOMIC DNA]</scope>
    <source>
        <strain evidence="17 18">WN38</strain>
    </source>
</reference>
<dbReference type="SUPFAM" id="SSF51246">
    <property type="entry name" value="Rudiment single hybrid motif"/>
    <property type="match status" value="1"/>
</dbReference>
<dbReference type="GO" id="GO:0004736">
    <property type="term" value="F:pyruvate carboxylase activity"/>
    <property type="evidence" value="ECO:0007669"/>
    <property type="project" value="UniProtKB-EC"/>
</dbReference>
<dbReference type="CDD" id="cd06850">
    <property type="entry name" value="biotinyl_domain"/>
    <property type="match status" value="1"/>
</dbReference>
<evidence type="ECO:0000256" key="11">
    <source>
        <dbReference type="PIRSR" id="PIRSR001594-3"/>
    </source>
</evidence>
<dbReference type="InterPro" id="IPR016185">
    <property type="entry name" value="PreATP-grasp_dom_sf"/>
</dbReference>
<protein>
    <recommendedName>
        <fullName evidence="2 8">Pyruvate carboxylase</fullName>
        <ecNumber evidence="2 8">6.4.1.1</ecNumber>
    </recommendedName>
</protein>
<keyword evidence="4 11" id="KW-0479">Metal-binding</keyword>
<dbReference type="NCBIfam" id="TIGR01235">
    <property type="entry name" value="pyruv_carbox"/>
    <property type="match status" value="1"/>
</dbReference>
<feature type="binding site" evidence="11">
    <location>
        <position position="740"/>
    </location>
    <ligand>
        <name>Mn(2+)</name>
        <dbReference type="ChEBI" id="CHEBI:29035"/>
    </ligand>
</feature>
<feature type="binding site" description="via carbamate group" evidence="11">
    <location>
        <position position="711"/>
    </location>
    <ligand>
        <name>Mn(2+)</name>
        <dbReference type="ChEBI" id="CHEBI:29035"/>
    </ligand>
</feature>
<dbReference type="GO" id="GO:0005524">
    <property type="term" value="F:ATP binding"/>
    <property type="evidence" value="ECO:0007669"/>
    <property type="project" value="UniProtKB-UniRule"/>
</dbReference>
<dbReference type="Pfam" id="PF00364">
    <property type="entry name" value="Biotin_lipoyl"/>
    <property type="match status" value="1"/>
</dbReference>
<dbReference type="Pfam" id="PF02785">
    <property type="entry name" value="Biotin_carb_C"/>
    <property type="match status" value="1"/>
</dbReference>
<feature type="binding site" evidence="10">
    <location>
        <position position="116"/>
    </location>
    <ligand>
        <name>ATP</name>
        <dbReference type="ChEBI" id="CHEBI:30616"/>
    </ligand>
</feature>
<comment type="caution">
    <text evidence="17">The sequence shown here is derived from an EMBL/GenBank/DDBJ whole genome shotgun (WGS) entry which is preliminary data.</text>
</comment>
<dbReference type="CDD" id="cd07937">
    <property type="entry name" value="DRE_TIM_PC_TC_5S"/>
    <property type="match status" value="1"/>
</dbReference>
<feature type="domain" description="Lipoyl-binding" evidence="13">
    <location>
        <begin position="1070"/>
        <end position="1145"/>
    </location>
</feature>
<feature type="binding site" evidence="10">
    <location>
        <position position="875"/>
    </location>
    <ligand>
        <name>substrate</name>
    </ligand>
</feature>
<dbReference type="GO" id="GO:0006094">
    <property type="term" value="P:gluconeogenesis"/>
    <property type="evidence" value="ECO:0007669"/>
    <property type="project" value="InterPro"/>
</dbReference>
<feature type="binding site" evidence="11">
    <location>
        <position position="742"/>
    </location>
    <ligand>
        <name>Mn(2+)</name>
        <dbReference type="ChEBI" id="CHEBI:29035"/>
    </ligand>
</feature>
<dbReference type="SMART" id="SM00878">
    <property type="entry name" value="Biotin_carb_C"/>
    <property type="match status" value="1"/>
</dbReference>
<dbReference type="PROSITE" id="PS50975">
    <property type="entry name" value="ATP_GRASP"/>
    <property type="match status" value="1"/>
</dbReference>
<dbReference type="EMBL" id="QHJQ01000001">
    <property type="protein sequence ID" value="PXA05621.1"/>
    <property type="molecule type" value="Genomic_DNA"/>
</dbReference>
<dbReference type="OrthoDB" id="9807469at2"/>
<dbReference type="InterPro" id="IPR003379">
    <property type="entry name" value="Carboxylase_cons_dom"/>
</dbReference>
<evidence type="ECO:0000256" key="2">
    <source>
        <dbReference type="ARBA" id="ARBA00013057"/>
    </source>
</evidence>
<dbReference type="InterPro" id="IPR011053">
    <property type="entry name" value="Single_hybrid_motif"/>
</dbReference>
<evidence type="ECO:0000256" key="8">
    <source>
        <dbReference type="PIRNR" id="PIRNR001594"/>
    </source>
</evidence>
<comment type="catalytic activity">
    <reaction evidence="8">
        <text>hydrogencarbonate + pyruvate + ATP = oxaloacetate + ADP + phosphate + H(+)</text>
        <dbReference type="Rhea" id="RHEA:20844"/>
        <dbReference type="ChEBI" id="CHEBI:15361"/>
        <dbReference type="ChEBI" id="CHEBI:15378"/>
        <dbReference type="ChEBI" id="CHEBI:16452"/>
        <dbReference type="ChEBI" id="CHEBI:17544"/>
        <dbReference type="ChEBI" id="CHEBI:30616"/>
        <dbReference type="ChEBI" id="CHEBI:43474"/>
        <dbReference type="ChEBI" id="CHEBI:456216"/>
        <dbReference type="EC" id="6.4.1.1"/>
    </reaction>
</comment>
<feature type="binding site" evidence="10">
    <location>
        <position position="235"/>
    </location>
    <ligand>
        <name>ATP</name>
        <dbReference type="ChEBI" id="CHEBI:30616"/>
    </ligand>
</feature>
<evidence type="ECO:0000259" key="16">
    <source>
        <dbReference type="PROSITE" id="PS50991"/>
    </source>
</evidence>
<feature type="binding site" evidence="10">
    <location>
        <position position="200"/>
    </location>
    <ligand>
        <name>ATP</name>
        <dbReference type="ChEBI" id="CHEBI:30616"/>
    </ligand>
</feature>
<feature type="domain" description="Pyruvate carboxyltransferase" evidence="16">
    <location>
        <begin position="532"/>
        <end position="801"/>
    </location>
</feature>
<keyword evidence="7 8" id="KW-0092">Biotin</keyword>
<evidence type="ECO:0000256" key="12">
    <source>
        <dbReference type="PIRSR" id="PIRSR001594-4"/>
    </source>
</evidence>
<keyword evidence="18" id="KW-1185">Reference proteome</keyword>
<dbReference type="FunFam" id="3.40.50.20:FF:000010">
    <property type="entry name" value="Propionyl-CoA carboxylase subunit alpha"/>
    <property type="match status" value="1"/>
</dbReference>
<feature type="modified residue" description="N6-biotinyllysine" evidence="12">
    <location>
        <position position="1111"/>
    </location>
</feature>
<dbReference type="GO" id="GO:0046872">
    <property type="term" value="F:metal ion binding"/>
    <property type="evidence" value="ECO:0007669"/>
    <property type="project" value="UniProtKB-KW"/>
</dbReference>
<dbReference type="Pfam" id="PF00682">
    <property type="entry name" value="HMGL-like"/>
    <property type="match status" value="1"/>
</dbReference>
<dbReference type="FunFam" id="2.40.50.100:FF:000003">
    <property type="entry name" value="Acetyl-CoA carboxylase biotin carboxyl carrier protein"/>
    <property type="match status" value="1"/>
</dbReference>
<dbReference type="PIRSF" id="PIRSF001594">
    <property type="entry name" value="Pyruv_carbox"/>
    <property type="match status" value="1"/>
</dbReference>
<gene>
    <name evidence="17" type="ORF">DDZ13_01745</name>
</gene>
<dbReference type="SUPFAM" id="SSF51569">
    <property type="entry name" value="Aldolase"/>
    <property type="match status" value="1"/>
</dbReference>
<dbReference type="Pfam" id="PF00289">
    <property type="entry name" value="Biotin_carb_N"/>
    <property type="match status" value="1"/>
</dbReference>
<feature type="modified residue" description="N6-carboxylysine" evidence="12">
    <location>
        <position position="711"/>
    </location>
</feature>
<evidence type="ECO:0000256" key="7">
    <source>
        <dbReference type="ARBA" id="ARBA00023267"/>
    </source>
</evidence>
<feature type="active site" evidence="9">
    <location>
        <position position="293"/>
    </location>
</feature>
<dbReference type="PROSITE" id="PS50979">
    <property type="entry name" value="BC"/>
    <property type="match status" value="1"/>
</dbReference>
<feature type="binding site" evidence="10">
    <location>
        <position position="613"/>
    </location>
    <ligand>
        <name>substrate</name>
    </ligand>
</feature>
<name>A0A317ZQC7_9BACT</name>
<dbReference type="InterPro" id="IPR000891">
    <property type="entry name" value="PYR_CT"/>
</dbReference>
<dbReference type="NCBIfam" id="NF006761">
    <property type="entry name" value="PRK09282.1"/>
    <property type="match status" value="1"/>
</dbReference>
<dbReference type="FunFam" id="3.20.20.70:FF:000033">
    <property type="entry name" value="Pyruvate carboxylase"/>
    <property type="match status" value="1"/>
</dbReference>
<evidence type="ECO:0000256" key="10">
    <source>
        <dbReference type="PIRSR" id="PIRSR001594-2"/>
    </source>
</evidence>
<keyword evidence="5 8" id="KW-0547">Nucleotide-binding</keyword>
<dbReference type="SUPFAM" id="SSF52440">
    <property type="entry name" value="PreATP-grasp domain"/>
    <property type="match status" value="1"/>
</dbReference>
<dbReference type="InterPro" id="IPR055268">
    <property type="entry name" value="PCB-like"/>
</dbReference>
<dbReference type="InterPro" id="IPR005481">
    <property type="entry name" value="BC-like_N"/>
</dbReference>